<evidence type="ECO:0000313" key="3">
    <source>
        <dbReference type="Proteomes" id="UP000198717"/>
    </source>
</evidence>
<dbReference type="EMBL" id="FNAJ01000008">
    <property type="protein sequence ID" value="SDE53788.1"/>
    <property type="molecule type" value="Genomic_DNA"/>
</dbReference>
<protein>
    <submittedName>
        <fullName evidence="1">Uncharacterized protein</fullName>
    </submittedName>
</protein>
<name>A0A511HPE0_9BACT</name>
<reference evidence="2 3" key="1">
    <citation type="submission" date="2016-10" db="EMBL/GenBank/DDBJ databases">
        <authorList>
            <person name="Varghese N."/>
            <person name="Submissions S."/>
        </authorList>
    </citation>
    <scope>NUCLEOTIDE SEQUENCE [LARGE SCALE GENOMIC DNA]</scope>
    <source>
        <strain evidence="2 3">DSM 2260</strain>
    </source>
</reference>
<comment type="caution">
    <text evidence="1">The sequence shown here is derived from an EMBL/GenBank/DDBJ whole genome shotgun (WGS) entry which is preliminary data.</text>
</comment>
<evidence type="ECO:0000313" key="1">
    <source>
        <dbReference type="EMBL" id="GEL75457.1"/>
    </source>
</evidence>
<organism evidence="1 4">
    <name type="scientific">Myxococcus virescens</name>
    <dbReference type="NCBI Taxonomy" id="83456"/>
    <lineage>
        <taxon>Bacteria</taxon>
        <taxon>Pseudomonadati</taxon>
        <taxon>Myxococcota</taxon>
        <taxon>Myxococcia</taxon>
        <taxon>Myxococcales</taxon>
        <taxon>Cystobacterineae</taxon>
        <taxon>Myxococcaceae</taxon>
        <taxon>Myxococcus</taxon>
    </lineage>
</organism>
<dbReference type="Proteomes" id="UP000198717">
    <property type="component" value="Unassembled WGS sequence"/>
</dbReference>
<dbReference type="InterPro" id="IPR046250">
    <property type="entry name" value="DUF6283"/>
</dbReference>
<dbReference type="EMBL" id="BJVY01000074">
    <property type="protein sequence ID" value="GEL75457.1"/>
    <property type="molecule type" value="Genomic_DNA"/>
</dbReference>
<evidence type="ECO:0000313" key="2">
    <source>
        <dbReference type="EMBL" id="SDE53788.1"/>
    </source>
</evidence>
<accession>A0A511HPE0</accession>
<dbReference type="AlphaFoldDB" id="A0A511HPE0"/>
<gene>
    <name evidence="1" type="ORF">MVI01_72410</name>
    <name evidence="2" type="ORF">SAMN04488504_108110</name>
</gene>
<sequence length="124" mass="14414">MDWTDESHRSPCAKCPYRKDAPLRLWHRDHFRKLLRDDENEVGGPLYGCHNDGKRPREEVRPCVGWLLDQRRRGTPSIQLRLALVRNKVAQDMYSRISNAGLRLYTSIQAMCRANGVRRNGGAR</sequence>
<evidence type="ECO:0000313" key="4">
    <source>
        <dbReference type="Proteomes" id="UP000321224"/>
    </source>
</evidence>
<keyword evidence="3" id="KW-1185">Reference proteome</keyword>
<dbReference type="RefSeq" id="WP_090491633.1">
    <property type="nucleotide sequence ID" value="NZ_BJVY01000074.1"/>
</dbReference>
<proteinExistence type="predicted"/>
<dbReference type="Proteomes" id="UP000321224">
    <property type="component" value="Unassembled WGS sequence"/>
</dbReference>
<reference evidence="1 4" key="2">
    <citation type="submission" date="2019-07" db="EMBL/GenBank/DDBJ databases">
        <title>Whole genome shotgun sequence of Myxococcus virescens NBRC 100334.</title>
        <authorList>
            <person name="Hosoyama A."/>
            <person name="Uohara A."/>
            <person name="Ohji S."/>
            <person name="Ichikawa N."/>
        </authorList>
    </citation>
    <scope>NUCLEOTIDE SEQUENCE [LARGE SCALE GENOMIC DNA]</scope>
    <source>
        <strain evidence="1 4">NBRC 100334</strain>
    </source>
</reference>
<dbReference type="Pfam" id="PF19800">
    <property type="entry name" value="DUF6283"/>
    <property type="match status" value="1"/>
</dbReference>